<dbReference type="InterPro" id="IPR051531">
    <property type="entry name" value="N-acetyltransferase"/>
</dbReference>
<dbReference type="PROSITE" id="PS51186">
    <property type="entry name" value="GNAT"/>
    <property type="match status" value="1"/>
</dbReference>
<evidence type="ECO:0000313" key="3">
    <source>
        <dbReference type="Proteomes" id="UP000662200"/>
    </source>
</evidence>
<dbReference type="SUPFAM" id="SSF55729">
    <property type="entry name" value="Acyl-CoA N-acyltransferases (Nat)"/>
    <property type="match status" value="1"/>
</dbReference>
<dbReference type="InterPro" id="IPR016181">
    <property type="entry name" value="Acyl_CoA_acyltransferase"/>
</dbReference>
<sequence length="190" mass="20533">MTALGPAGSVGGMELSTARLRLREWADRDAARCLDLYRRDEVVRWIGGAARAVTDLDQARARIAEYQQRNAAAADPCGIWAAADPETDVVRGCVLLKVLPRTDGAVGPDIEVGWHLHPDSWGRGYATELGRWALDRAFAAGLPEVYAVVFPDNAASVAVARRLGMRAEGTTDRWYGETLAVFRLGRAAAG</sequence>
<evidence type="ECO:0000313" key="2">
    <source>
        <dbReference type="EMBL" id="GGK15574.1"/>
    </source>
</evidence>
<name>A0A8J3BKI3_9ACTN</name>
<dbReference type="AlphaFoldDB" id="A0A8J3BKI3"/>
<reference evidence="2" key="1">
    <citation type="journal article" date="2014" name="Int. J. Syst. Evol. Microbiol.">
        <title>Complete genome sequence of Corynebacterium casei LMG S-19264T (=DSM 44701T), isolated from a smear-ripened cheese.</title>
        <authorList>
            <consortium name="US DOE Joint Genome Institute (JGI-PGF)"/>
            <person name="Walter F."/>
            <person name="Albersmeier A."/>
            <person name="Kalinowski J."/>
            <person name="Ruckert C."/>
        </authorList>
    </citation>
    <scope>NUCLEOTIDE SEQUENCE</scope>
    <source>
        <strain evidence="2">JCM 3091</strain>
    </source>
</reference>
<dbReference type="GO" id="GO:0016747">
    <property type="term" value="F:acyltransferase activity, transferring groups other than amino-acyl groups"/>
    <property type="evidence" value="ECO:0007669"/>
    <property type="project" value="InterPro"/>
</dbReference>
<dbReference type="Pfam" id="PF13302">
    <property type="entry name" value="Acetyltransf_3"/>
    <property type="match status" value="1"/>
</dbReference>
<feature type="domain" description="N-acetyltransferase" evidence="1">
    <location>
        <begin position="20"/>
        <end position="185"/>
    </location>
</feature>
<gene>
    <name evidence="2" type="ORF">GCM10010124_05390</name>
</gene>
<proteinExistence type="predicted"/>
<dbReference type="InterPro" id="IPR000182">
    <property type="entry name" value="GNAT_dom"/>
</dbReference>
<keyword evidence="3" id="KW-1185">Reference proteome</keyword>
<dbReference type="EMBL" id="BMQC01000001">
    <property type="protein sequence ID" value="GGK15574.1"/>
    <property type="molecule type" value="Genomic_DNA"/>
</dbReference>
<protein>
    <submittedName>
        <fullName evidence="2">N-acetyltransferase</fullName>
    </submittedName>
</protein>
<dbReference type="Proteomes" id="UP000662200">
    <property type="component" value="Unassembled WGS sequence"/>
</dbReference>
<comment type="caution">
    <text evidence="2">The sequence shown here is derived from an EMBL/GenBank/DDBJ whole genome shotgun (WGS) entry which is preliminary data.</text>
</comment>
<organism evidence="2 3">
    <name type="scientific">Pilimelia terevasa</name>
    <dbReference type="NCBI Taxonomy" id="53372"/>
    <lineage>
        <taxon>Bacteria</taxon>
        <taxon>Bacillati</taxon>
        <taxon>Actinomycetota</taxon>
        <taxon>Actinomycetes</taxon>
        <taxon>Micromonosporales</taxon>
        <taxon>Micromonosporaceae</taxon>
        <taxon>Pilimelia</taxon>
    </lineage>
</organism>
<reference evidence="2" key="2">
    <citation type="submission" date="2020-09" db="EMBL/GenBank/DDBJ databases">
        <authorList>
            <person name="Sun Q."/>
            <person name="Ohkuma M."/>
        </authorList>
    </citation>
    <scope>NUCLEOTIDE SEQUENCE</scope>
    <source>
        <strain evidence="2">JCM 3091</strain>
    </source>
</reference>
<evidence type="ECO:0000259" key="1">
    <source>
        <dbReference type="PROSITE" id="PS51186"/>
    </source>
</evidence>
<dbReference type="Gene3D" id="3.40.630.30">
    <property type="match status" value="1"/>
</dbReference>
<dbReference type="PANTHER" id="PTHR43792:SF1">
    <property type="entry name" value="N-ACETYLTRANSFERASE DOMAIN-CONTAINING PROTEIN"/>
    <property type="match status" value="1"/>
</dbReference>
<accession>A0A8J3BKI3</accession>
<dbReference type="PANTHER" id="PTHR43792">
    <property type="entry name" value="GNAT FAMILY, PUTATIVE (AFU_ORTHOLOGUE AFUA_3G00765)-RELATED-RELATED"/>
    <property type="match status" value="1"/>
</dbReference>